<accession>A0A1G9D7K5</accession>
<dbReference type="Proteomes" id="UP000198510">
    <property type="component" value="Unassembled WGS sequence"/>
</dbReference>
<dbReference type="AlphaFoldDB" id="A0A1G9D7K5"/>
<evidence type="ECO:0000313" key="1">
    <source>
        <dbReference type="EMBL" id="SDK59831.1"/>
    </source>
</evidence>
<keyword evidence="2" id="KW-1185">Reference proteome</keyword>
<dbReference type="EMBL" id="FNFO01000003">
    <property type="protein sequence ID" value="SDK59831.1"/>
    <property type="molecule type" value="Genomic_DNA"/>
</dbReference>
<organism evidence="1 2">
    <name type="scientific">Catalinimonas alkaloidigena</name>
    <dbReference type="NCBI Taxonomy" id="1075417"/>
    <lineage>
        <taxon>Bacteria</taxon>
        <taxon>Pseudomonadati</taxon>
        <taxon>Bacteroidota</taxon>
        <taxon>Cytophagia</taxon>
        <taxon>Cytophagales</taxon>
        <taxon>Catalimonadaceae</taxon>
        <taxon>Catalinimonas</taxon>
    </lineage>
</organism>
<gene>
    <name evidence="1" type="ORF">SAMN05421823_10328</name>
</gene>
<dbReference type="RefSeq" id="WP_089680860.1">
    <property type="nucleotide sequence ID" value="NZ_FNFO01000003.1"/>
</dbReference>
<protein>
    <recommendedName>
        <fullName evidence="3">MazG nucleotide pyrophosphohydrolase domain-containing protein</fullName>
    </recommendedName>
</protein>
<evidence type="ECO:0008006" key="3">
    <source>
        <dbReference type="Google" id="ProtNLM"/>
    </source>
</evidence>
<evidence type="ECO:0000313" key="2">
    <source>
        <dbReference type="Proteomes" id="UP000198510"/>
    </source>
</evidence>
<reference evidence="1 2" key="1">
    <citation type="submission" date="2016-10" db="EMBL/GenBank/DDBJ databases">
        <authorList>
            <person name="de Groot N.N."/>
        </authorList>
    </citation>
    <scope>NUCLEOTIDE SEQUENCE [LARGE SCALE GENOMIC DNA]</scope>
    <source>
        <strain evidence="1 2">DSM 25186</strain>
    </source>
</reference>
<name>A0A1G9D7K5_9BACT</name>
<sequence>MPVQDYIGRLIQQLALVLARVMGLIKEGKTDEALAAIDAATDGALLRKMAEGEVDPDDRRTLEAISYLLDLQVEKALLWKAAGHAEAEAFSREVIRQHEAFTRHYRFPYSME</sequence>
<proteinExistence type="predicted"/>